<gene>
    <name evidence="2" type="ORF">N7G274_004409</name>
</gene>
<accession>A0ABR4AA48</accession>
<feature type="compositionally biased region" description="Basic and acidic residues" evidence="1">
    <location>
        <begin position="266"/>
        <end position="275"/>
    </location>
</feature>
<name>A0ABR4AA48_9LECA</name>
<protein>
    <submittedName>
        <fullName evidence="2">Uncharacterized protein</fullName>
    </submittedName>
</protein>
<evidence type="ECO:0000313" key="2">
    <source>
        <dbReference type="EMBL" id="KAL2042650.1"/>
    </source>
</evidence>
<feature type="region of interest" description="Disordered" evidence="1">
    <location>
        <begin position="27"/>
        <end position="109"/>
    </location>
</feature>
<feature type="region of interest" description="Disordered" evidence="1">
    <location>
        <begin position="265"/>
        <end position="300"/>
    </location>
</feature>
<dbReference type="Proteomes" id="UP001590950">
    <property type="component" value="Unassembled WGS sequence"/>
</dbReference>
<evidence type="ECO:0000313" key="3">
    <source>
        <dbReference type="Proteomes" id="UP001590950"/>
    </source>
</evidence>
<proteinExistence type="predicted"/>
<feature type="compositionally biased region" description="Basic and acidic residues" evidence="1">
    <location>
        <begin position="55"/>
        <end position="66"/>
    </location>
</feature>
<evidence type="ECO:0000256" key="1">
    <source>
        <dbReference type="SAM" id="MobiDB-lite"/>
    </source>
</evidence>
<sequence length="720" mass="80306">MIATYRRIMPLHNGNLHNWFKPFTVPEEPQKKRPLSEDTYDQRAVKRLPLSSPKENQRPHEGHEDVLQTGNTTIAASPTTQASSSSQKLGPANSQDAEPDKEPPVSAAEDAISGEESYIVTAALIQDDAKSRDLTFSSSQSVLTNSQRMMKNGEVMIRNSDDESCSDSSLEDMDHLLRRKSSREASLAPDLRLSDMSSEKKSVDGKIVQKLRDLPRKRKPAFPPPSTLPVMPRAYKYSLESLARQRKQHEVSDEVLARASSTLQSYDERKADKSQSLENEGTSGGDLVNKLMKDQGDDDDASRLRTAIQRTEALQQGKSWSFFDKQPSAPLIERKDFPALAEERLQPLLAKTTLRQQTFVSGYVGEYAMKASLPEDILLWIMDEICLEPRDDLRYSYTNTLRSASDQLSKLLDPERIATLFRNLGATAEALNSEQPVSPRPVLSENLEHASPPGLIAMLDLFGSVASDLAIDCRNRLLSILCRLALDHSVIKDCHAIGAIGHLFSDLIDSIRDEDPDHELQTVLTTVFHSVHDASLRLQLLQMIPPLHRGLVVFRQRLALAFFFQNSRYLSKPPEDLVDLKSIADRLRSPQFTINNATDYAEFAASIGILSIGIDCGNPPRQGSTRDVEVAFNSDVDILASKIRAMFTQIIDTSASQMKRTEAKEILEGFHSRLKFAIRTRPPAKKTPFGNSNVKPLQERIEAFVVRGKQDDAPTVPNGV</sequence>
<feature type="compositionally biased region" description="Basic and acidic residues" evidence="1">
    <location>
        <begin position="28"/>
        <end position="44"/>
    </location>
</feature>
<feature type="compositionally biased region" description="Low complexity" evidence="1">
    <location>
        <begin position="72"/>
        <end position="86"/>
    </location>
</feature>
<organism evidence="2 3">
    <name type="scientific">Stereocaulon virgatum</name>
    <dbReference type="NCBI Taxonomy" id="373712"/>
    <lineage>
        <taxon>Eukaryota</taxon>
        <taxon>Fungi</taxon>
        <taxon>Dikarya</taxon>
        <taxon>Ascomycota</taxon>
        <taxon>Pezizomycotina</taxon>
        <taxon>Lecanoromycetes</taxon>
        <taxon>OSLEUM clade</taxon>
        <taxon>Lecanoromycetidae</taxon>
        <taxon>Lecanorales</taxon>
        <taxon>Lecanorineae</taxon>
        <taxon>Stereocaulaceae</taxon>
        <taxon>Stereocaulon</taxon>
    </lineage>
</organism>
<feature type="region of interest" description="Disordered" evidence="1">
    <location>
        <begin position="181"/>
        <end position="229"/>
    </location>
</feature>
<reference evidence="2 3" key="1">
    <citation type="submission" date="2024-09" db="EMBL/GenBank/DDBJ databases">
        <title>Rethinking Asexuality: The Enigmatic Case of Functional Sexual Genes in Lepraria (Stereocaulaceae).</title>
        <authorList>
            <person name="Doellman M."/>
            <person name="Sun Y."/>
            <person name="Barcenas-Pena A."/>
            <person name="Lumbsch H.T."/>
            <person name="Grewe F."/>
        </authorList>
    </citation>
    <scope>NUCLEOTIDE SEQUENCE [LARGE SCALE GENOMIC DNA]</scope>
    <source>
        <strain evidence="2 3">Mercado 3170</strain>
    </source>
</reference>
<dbReference type="EMBL" id="JBEFKJ010000013">
    <property type="protein sequence ID" value="KAL2042650.1"/>
    <property type="molecule type" value="Genomic_DNA"/>
</dbReference>
<keyword evidence="3" id="KW-1185">Reference proteome</keyword>
<comment type="caution">
    <text evidence="2">The sequence shown here is derived from an EMBL/GenBank/DDBJ whole genome shotgun (WGS) entry which is preliminary data.</text>
</comment>